<organism evidence="2 3">
    <name type="scientific">Marasmius oreades</name>
    <name type="common">fairy-ring Marasmius</name>
    <dbReference type="NCBI Taxonomy" id="181124"/>
    <lineage>
        <taxon>Eukaryota</taxon>
        <taxon>Fungi</taxon>
        <taxon>Dikarya</taxon>
        <taxon>Basidiomycota</taxon>
        <taxon>Agaricomycotina</taxon>
        <taxon>Agaricomycetes</taxon>
        <taxon>Agaricomycetidae</taxon>
        <taxon>Agaricales</taxon>
        <taxon>Marasmiineae</taxon>
        <taxon>Marasmiaceae</taxon>
        <taxon>Marasmius</taxon>
    </lineage>
</organism>
<keyword evidence="1" id="KW-0472">Membrane</keyword>
<protein>
    <submittedName>
        <fullName evidence="2">Uncharacterized protein</fullName>
    </submittedName>
</protein>
<evidence type="ECO:0000313" key="2">
    <source>
        <dbReference type="EMBL" id="KAG7097995.1"/>
    </source>
</evidence>
<sequence>MIAQVLGIFSIVFTVYDLPNPVTFGINLEDNIFMLFMVGSIVTNVLLMLLIVGRIIYISQGVQDLTTSSTQKMYQTVISAILESGLLSPVILVLYGSFTIRLWFPMTDEVALPFLIISETLYSILLPTMGIASTLIIVRTAVGIAIEDENSFRATVLGEISEQNVGSIDFYPGMSGIAQNTGEENDVVPVDI</sequence>
<dbReference type="Proteomes" id="UP001049176">
    <property type="component" value="Chromosome 2"/>
</dbReference>
<gene>
    <name evidence="2" type="ORF">E1B28_005303</name>
</gene>
<evidence type="ECO:0000313" key="3">
    <source>
        <dbReference type="Proteomes" id="UP001049176"/>
    </source>
</evidence>
<keyword evidence="3" id="KW-1185">Reference proteome</keyword>
<accession>A0A9P8AE53</accession>
<feature type="transmembrane region" description="Helical" evidence="1">
    <location>
        <begin position="77"/>
        <end position="104"/>
    </location>
</feature>
<dbReference type="GeneID" id="66074379"/>
<dbReference type="RefSeq" id="XP_043014465.1">
    <property type="nucleotide sequence ID" value="XM_043149857.1"/>
</dbReference>
<name>A0A9P8AE53_9AGAR</name>
<dbReference type="AlphaFoldDB" id="A0A9P8AE53"/>
<keyword evidence="1" id="KW-0812">Transmembrane</keyword>
<feature type="transmembrane region" description="Helical" evidence="1">
    <location>
        <begin position="33"/>
        <end position="57"/>
    </location>
</feature>
<keyword evidence="1" id="KW-1133">Transmembrane helix</keyword>
<reference evidence="2" key="1">
    <citation type="journal article" date="2021" name="Genome Biol. Evol.">
        <title>The assembled and annotated genome of the fairy-ring fungus Marasmius oreades.</title>
        <authorList>
            <person name="Hiltunen M."/>
            <person name="Ament-Velasquez S.L."/>
            <person name="Johannesson H."/>
        </authorList>
    </citation>
    <scope>NUCLEOTIDE SEQUENCE</scope>
    <source>
        <strain evidence="2">03SP1</strain>
    </source>
</reference>
<feature type="transmembrane region" description="Helical" evidence="1">
    <location>
        <begin position="124"/>
        <end position="146"/>
    </location>
</feature>
<proteinExistence type="predicted"/>
<comment type="caution">
    <text evidence="2">The sequence shown here is derived from an EMBL/GenBank/DDBJ whole genome shotgun (WGS) entry which is preliminary data.</text>
</comment>
<dbReference type="OrthoDB" id="3265563at2759"/>
<evidence type="ECO:0000256" key="1">
    <source>
        <dbReference type="SAM" id="Phobius"/>
    </source>
</evidence>
<dbReference type="EMBL" id="CM032182">
    <property type="protein sequence ID" value="KAG7097995.1"/>
    <property type="molecule type" value="Genomic_DNA"/>
</dbReference>
<dbReference type="KEGG" id="more:E1B28_005303"/>